<dbReference type="Proteomes" id="UP000055590">
    <property type="component" value="Chromosome"/>
</dbReference>
<dbReference type="InterPro" id="IPR011990">
    <property type="entry name" value="TPR-like_helical_dom_sf"/>
</dbReference>
<dbReference type="SUPFAM" id="SSF51219">
    <property type="entry name" value="TRAP-like"/>
    <property type="match status" value="1"/>
</dbReference>
<keyword evidence="4" id="KW-0677">Repeat</keyword>
<proteinExistence type="predicted"/>
<organism evidence="7 8">
    <name type="scientific">Vulgatibacter incomptus</name>
    <dbReference type="NCBI Taxonomy" id="1391653"/>
    <lineage>
        <taxon>Bacteria</taxon>
        <taxon>Pseudomonadati</taxon>
        <taxon>Myxococcota</taxon>
        <taxon>Myxococcia</taxon>
        <taxon>Myxococcales</taxon>
        <taxon>Cystobacterineae</taxon>
        <taxon>Vulgatibacteraceae</taxon>
        <taxon>Vulgatibacter</taxon>
    </lineage>
</organism>
<dbReference type="SMART" id="SM00028">
    <property type="entry name" value="TPR"/>
    <property type="match status" value="4"/>
</dbReference>
<dbReference type="OrthoDB" id="5507417at2"/>
<feature type="repeat" description="TPR" evidence="6">
    <location>
        <begin position="87"/>
        <end position="120"/>
    </location>
</feature>
<evidence type="ECO:0000256" key="4">
    <source>
        <dbReference type="ARBA" id="ARBA00022737"/>
    </source>
</evidence>
<dbReference type="GO" id="GO:0000209">
    <property type="term" value="P:protein polyubiquitination"/>
    <property type="evidence" value="ECO:0007669"/>
    <property type="project" value="TreeGrafter"/>
</dbReference>
<dbReference type="STRING" id="1391653.AKJ08_1274"/>
<dbReference type="KEGG" id="vin:AKJ08_1274"/>
<keyword evidence="5" id="KW-0833">Ubl conjugation pathway</keyword>
<keyword evidence="6" id="KW-0802">TPR repeat</keyword>
<evidence type="ECO:0000256" key="1">
    <source>
        <dbReference type="ARBA" id="ARBA00000900"/>
    </source>
</evidence>
<evidence type="ECO:0000256" key="6">
    <source>
        <dbReference type="PROSITE-ProRule" id="PRU00339"/>
    </source>
</evidence>
<dbReference type="PANTHER" id="PTHR46803">
    <property type="entry name" value="E3 UBIQUITIN-PROTEIN LIGASE CHIP"/>
    <property type="match status" value="1"/>
</dbReference>
<gene>
    <name evidence="7" type="ORF">AKJ08_1274</name>
</gene>
<comment type="catalytic activity">
    <reaction evidence="1">
        <text>S-ubiquitinyl-[E2 ubiquitin-conjugating enzyme]-L-cysteine + [acceptor protein]-L-lysine = [E2 ubiquitin-conjugating enzyme]-L-cysteine + N(6)-ubiquitinyl-[acceptor protein]-L-lysine.</text>
        <dbReference type="EC" id="2.3.2.27"/>
    </reaction>
</comment>
<dbReference type="GO" id="GO:0005737">
    <property type="term" value="C:cytoplasm"/>
    <property type="evidence" value="ECO:0007669"/>
    <property type="project" value="TreeGrafter"/>
</dbReference>
<dbReference type="EMBL" id="CP012332">
    <property type="protein sequence ID" value="AKU90887.1"/>
    <property type="molecule type" value="Genomic_DNA"/>
</dbReference>
<dbReference type="GO" id="GO:0051087">
    <property type="term" value="F:protein-folding chaperone binding"/>
    <property type="evidence" value="ECO:0007669"/>
    <property type="project" value="TreeGrafter"/>
</dbReference>
<dbReference type="PROSITE" id="PS50005">
    <property type="entry name" value="TPR"/>
    <property type="match status" value="1"/>
</dbReference>
<dbReference type="RefSeq" id="WP_050725279.1">
    <property type="nucleotide sequence ID" value="NZ_CP012332.1"/>
</dbReference>
<dbReference type="AlphaFoldDB" id="A0A0K1PBL5"/>
<dbReference type="SUPFAM" id="SSF48452">
    <property type="entry name" value="TPR-like"/>
    <property type="match status" value="1"/>
</dbReference>
<dbReference type="GO" id="GO:0006515">
    <property type="term" value="P:protein quality control for misfolded or incompletely synthesized proteins"/>
    <property type="evidence" value="ECO:0007669"/>
    <property type="project" value="TreeGrafter"/>
</dbReference>
<keyword evidence="8" id="KW-1185">Reference proteome</keyword>
<evidence type="ECO:0000256" key="2">
    <source>
        <dbReference type="ARBA" id="ARBA00012483"/>
    </source>
</evidence>
<dbReference type="GO" id="GO:0043161">
    <property type="term" value="P:proteasome-mediated ubiquitin-dependent protein catabolic process"/>
    <property type="evidence" value="ECO:0007669"/>
    <property type="project" value="TreeGrafter"/>
</dbReference>
<dbReference type="InterPro" id="IPR016031">
    <property type="entry name" value="Trp_RNA-bd_attenuator-like_dom"/>
</dbReference>
<dbReference type="Gene3D" id="1.25.40.10">
    <property type="entry name" value="Tetratricopeptide repeat domain"/>
    <property type="match status" value="2"/>
</dbReference>
<dbReference type="GO" id="GO:0045862">
    <property type="term" value="P:positive regulation of proteolysis"/>
    <property type="evidence" value="ECO:0007669"/>
    <property type="project" value="TreeGrafter"/>
</dbReference>
<name>A0A0K1PBL5_9BACT</name>
<dbReference type="GO" id="GO:0061630">
    <property type="term" value="F:ubiquitin protein ligase activity"/>
    <property type="evidence" value="ECO:0007669"/>
    <property type="project" value="UniProtKB-EC"/>
</dbReference>
<dbReference type="InterPro" id="IPR019734">
    <property type="entry name" value="TPR_rpt"/>
</dbReference>
<reference evidence="7 8" key="1">
    <citation type="submission" date="2015-08" db="EMBL/GenBank/DDBJ databases">
        <authorList>
            <person name="Babu N.S."/>
            <person name="Beckwith C.J."/>
            <person name="Beseler K.G."/>
            <person name="Brison A."/>
            <person name="Carone J.V."/>
            <person name="Caskin T.P."/>
            <person name="Diamond M."/>
            <person name="Durham M.E."/>
            <person name="Foxe J.M."/>
            <person name="Go M."/>
            <person name="Henderson B.A."/>
            <person name="Jones I.B."/>
            <person name="McGettigan J.A."/>
            <person name="Micheletti S.J."/>
            <person name="Nasrallah M.E."/>
            <person name="Ortiz D."/>
            <person name="Piller C.R."/>
            <person name="Privatt S.R."/>
            <person name="Schneider S.L."/>
            <person name="Sharp S."/>
            <person name="Smith T.C."/>
            <person name="Stanton J.D."/>
            <person name="Ullery H.E."/>
            <person name="Wilson R.J."/>
            <person name="Serrano M.G."/>
            <person name="Buck G."/>
            <person name="Lee V."/>
            <person name="Wang Y."/>
            <person name="Carvalho R."/>
            <person name="Voegtly L."/>
            <person name="Shi R."/>
            <person name="Duckworth R."/>
            <person name="Johnson A."/>
            <person name="Loviza R."/>
            <person name="Walstead R."/>
            <person name="Shah Z."/>
            <person name="Kiflezghi M."/>
            <person name="Wade K."/>
            <person name="Ball S.L."/>
            <person name="Bradley K.W."/>
            <person name="Asai D.J."/>
            <person name="Bowman C.A."/>
            <person name="Russell D.A."/>
            <person name="Pope W.H."/>
            <person name="Jacobs-Sera D."/>
            <person name="Hendrix R.W."/>
            <person name="Hatfull G.F."/>
        </authorList>
    </citation>
    <scope>NUCLEOTIDE SEQUENCE [LARGE SCALE GENOMIC DNA]</scope>
    <source>
        <strain evidence="7 8">DSM 27710</strain>
    </source>
</reference>
<dbReference type="EC" id="2.3.2.27" evidence="2"/>
<protein>
    <recommendedName>
        <fullName evidence="2">RING-type E3 ubiquitin transferase</fullName>
        <ecNumber evidence="2">2.3.2.27</ecNumber>
    </recommendedName>
</protein>
<evidence type="ECO:0000256" key="3">
    <source>
        <dbReference type="ARBA" id="ARBA00022679"/>
    </source>
</evidence>
<evidence type="ECO:0000256" key="5">
    <source>
        <dbReference type="ARBA" id="ARBA00022786"/>
    </source>
</evidence>
<dbReference type="Pfam" id="PF14559">
    <property type="entry name" value="TPR_19"/>
    <property type="match status" value="1"/>
</dbReference>
<evidence type="ECO:0000313" key="8">
    <source>
        <dbReference type="Proteomes" id="UP000055590"/>
    </source>
</evidence>
<sequence length="429" mass="45140">MSETAGAIGGHDGASGAEFVAHLNRGNDCLAAGDVQAAREELERAVALKPGDAKARGLLALCYFKLGMLERASAAYVALVHENPHDATLHVNLGLVQLKSGRPDAAIRTLEVALELAPDHRKAHNYLGVAFAQTGDHARARDSFLRAGSAAKAEEMERALAAAGAEASNSVVAPAHSAPALTRSNAPAAQPAVVAGTPSARPEALFPEPVRSAERIAEHELRSGPLPTFAEVVRSSRLFWPRGAPFALGPTGVSIDFTEGISTRVDGLIAARGDTSWTPLRKSYGGRLTDRPFGEGARQMWHATGGGQLLITGTLGGEERVFTALRLGEDVYVAEERLYAFEAGLDAENGRVPGKGFDLPLVRLRGSGHVLLVSDRPVRSEPVFGNESLRLPVSGLVAWAGPLTPRLLPMGDGPIWVELTGEGDVLVLG</sequence>
<keyword evidence="3" id="KW-0808">Transferase</keyword>
<dbReference type="PANTHER" id="PTHR46803:SF2">
    <property type="entry name" value="E3 UBIQUITIN-PROTEIN LIGASE CHIP"/>
    <property type="match status" value="1"/>
</dbReference>
<dbReference type="Pfam" id="PF13432">
    <property type="entry name" value="TPR_16"/>
    <property type="match status" value="1"/>
</dbReference>
<evidence type="ECO:0000313" key="7">
    <source>
        <dbReference type="EMBL" id="AKU90887.1"/>
    </source>
</evidence>
<dbReference type="GO" id="GO:0071218">
    <property type="term" value="P:cellular response to misfolded protein"/>
    <property type="evidence" value="ECO:0007669"/>
    <property type="project" value="TreeGrafter"/>
</dbReference>
<accession>A0A0K1PBL5</accession>